<keyword evidence="2 4" id="KW-0125">Carotenoid biosynthesis</keyword>
<keyword evidence="3 4" id="KW-0560">Oxidoreductase</keyword>
<gene>
    <name evidence="6" type="primary">crtI_1</name>
    <name evidence="6" type="ORF">GCM10009539_00260</name>
</gene>
<dbReference type="NCBIfam" id="TIGR02734">
    <property type="entry name" value="crtI_fam"/>
    <property type="match status" value="1"/>
</dbReference>
<evidence type="ECO:0000313" key="6">
    <source>
        <dbReference type="EMBL" id="GAA0218856.1"/>
    </source>
</evidence>
<dbReference type="Proteomes" id="UP001500967">
    <property type="component" value="Unassembled WGS sequence"/>
</dbReference>
<dbReference type="PRINTS" id="PR00419">
    <property type="entry name" value="ADXRDTASE"/>
</dbReference>
<accession>A0ABN0TDB5</accession>
<dbReference type="InterPro" id="IPR014105">
    <property type="entry name" value="Carotenoid/retinoid_OxRdtase"/>
</dbReference>
<comment type="caution">
    <text evidence="6">The sequence shown here is derived from an EMBL/GenBank/DDBJ whole genome shotgun (WGS) entry which is preliminary data.</text>
</comment>
<evidence type="ECO:0000259" key="5">
    <source>
        <dbReference type="Pfam" id="PF01593"/>
    </source>
</evidence>
<protein>
    <submittedName>
        <fullName evidence="6">Phytoene desaturase family protein</fullName>
    </submittedName>
</protein>
<dbReference type="PANTHER" id="PTHR43734">
    <property type="entry name" value="PHYTOENE DESATURASE"/>
    <property type="match status" value="1"/>
</dbReference>
<keyword evidence="7" id="KW-1185">Reference proteome</keyword>
<feature type="domain" description="Amine oxidase" evidence="5">
    <location>
        <begin position="21"/>
        <end position="501"/>
    </location>
</feature>
<evidence type="ECO:0000256" key="1">
    <source>
        <dbReference type="ARBA" id="ARBA00004829"/>
    </source>
</evidence>
<dbReference type="Gene3D" id="3.50.50.60">
    <property type="entry name" value="FAD/NAD(P)-binding domain"/>
    <property type="match status" value="2"/>
</dbReference>
<evidence type="ECO:0000256" key="2">
    <source>
        <dbReference type="ARBA" id="ARBA00022746"/>
    </source>
</evidence>
<evidence type="ECO:0000313" key="7">
    <source>
        <dbReference type="Proteomes" id="UP001500967"/>
    </source>
</evidence>
<sequence length="505" mass="53888">MSRIDDNRGVAEVVVVGAGVGGLATAARLAAGGHRVTVCERADEVGGKLGLLTRDGFRFDTGPSLVTMPQVFADFFRETGDPLESVLDLEPLDPIAHYRFGDGTELKSCADPFEFRRRIDDAFGGGAGRDWAAFWARAERIWDATYEPFLASTLDGPRTLARYATRLRDLGTIAPGRSLRGLARAYLRDPRLRQFVERYATYTGSDPRRAPAALASVPFAELKYGGWYLRGGLRTLADALLDRCTEHKVTVRTGTEVTRITANGAGVTGVELADGSFLPADVVVANADAAHVYSDLIRVPSAARRLRRTTPSLSGVVLLLGVRGRTPGLAHHTVLFPPGELPGSYDAEFDHVFGDPGRPVPDPTLYLSVPDDPGVAPDGHEAWFVLVNAARQGVGTGAVDWRTPGLAERYADLLVRRLAERGHDLSDRIRFREIRTPADLEAQTHAVGGAIYGTSSNGASAAFLRPGNRSPVPGLFLVGGSSHPGGGLPLVTLSAQTVAGLIGPA</sequence>
<dbReference type="SUPFAM" id="SSF51905">
    <property type="entry name" value="FAD/NAD(P)-binding domain"/>
    <property type="match status" value="1"/>
</dbReference>
<name>A0ABN0TDB5_9ACTN</name>
<evidence type="ECO:0000256" key="4">
    <source>
        <dbReference type="RuleBase" id="RU362075"/>
    </source>
</evidence>
<reference evidence="6 7" key="1">
    <citation type="journal article" date="2019" name="Int. J. Syst. Evol. Microbiol.">
        <title>The Global Catalogue of Microorganisms (GCM) 10K type strain sequencing project: providing services to taxonomists for standard genome sequencing and annotation.</title>
        <authorList>
            <consortium name="The Broad Institute Genomics Platform"/>
            <consortium name="The Broad Institute Genome Sequencing Center for Infectious Disease"/>
            <person name="Wu L."/>
            <person name="Ma J."/>
        </authorList>
    </citation>
    <scope>NUCLEOTIDE SEQUENCE [LARGE SCALE GENOMIC DNA]</scope>
    <source>
        <strain evidence="6 7">JCM 10425</strain>
    </source>
</reference>
<dbReference type="PANTHER" id="PTHR43734:SF1">
    <property type="entry name" value="PHYTOENE DESATURASE"/>
    <property type="match status" value="1"/>
</dbReference>
<dbReference type="EMBL" id="BAAAGX010000001">
    <property type="protein sequence ID" value="GAA0218856.1"/>
    <property type="molecule type" value="Genomic_DNA"/>
</dbReference>
<comment type="pathway">
    <text evidence="1 4">Carotenoid biosynthesis.</text>
</comment>
<dbReference type="InterPro" id="IPR036188">
    <property type="entry name" value="FAD/NAD-bd_sf"/>
</dbReference>
<dbReference type="InterPro" id="IPR002937">
    <property type="entry name" value="Amino_oxidase"/>
</dbReference>
<evidence type="ECO:0000256" key="3">
    <source>
        <dbReference type="ARBA" id="ARBA00023002"/>
    </source>
</evidence>
<dbReference type="Pfam" id="PF01593">
    <property type="entry name" value="Amino_oxidase"/>
    <property type="match status" value="1"/>
</dbReference>
<proteinExistence type="inferred from homology"/>
<organism evidence="6 7">
    <name type="scientific">Cryptosporangium japonicum</name>
    <dbReference type="NCBI Taxonomy" id="80872"/>
    <lineage>
        <taxon>Bacteria</taxon>
        <taxon>Bacillati</taxon>
        <taxon>Actinomycetota</taxon>
        <taxon>Actinomycetes</taxon>
        <taxon>Cryptosporangiales</taxon>
        <taxon>Cryptosporangiaceae</taxon>
        <taxon>Cryptosporangium</taxon>
    </lineage>
</organism>
<comment type="similarity">
    <text evidence="4">Belongs to the carotenoid/retinoid oxidoreductase family.</text>
</comment>